<dbReference type="InterPro" id="IPR037401">
    <property type="entry name" value="SnoaL-like"/>
</dbReference>
<dbReference type="Proteomes" id="UP001149719">
    <property type="component" value="Unassembled WGS sequence"/>
</dbReference>
<dbReference type="Gene3D" id="3.10.450.50">
    <property type="match status" value="2"/>
</dbReference>
<organism evidence="2 3">
    <name type="scientific">Marinomonas phaeophyticola</name>
    <dbReference type="NCBI Taxonomy" id="3004091"/>
    <lineage>
        <taxon>Bacteria</taxon>
        <taxon>Pseudomonadati</taxon>
        <taxon>Pseudomonadota</taxon>
        <taxon>Gammaproteobacteria</taxon>
        <taxon>Oceanospirillales</taxon>
        <taxon>Oceanospirillaceae</taxon>
        <taxon>Marinomonas</taxon>
    </lineage>
</organism>
<protein>
    <submittedName>
        <fullName evidence="2">Nuclear transport factor 2 family protein</fullName>
    </submittedName>
</protein>
<evidence type="ECO:0000313" key="2">
    <source>
        <dbReference type="EMBL" id="MCZ2722910.1"/>
    </source>
</evidence>
<proteinExistence type="predicted"/>
<sequence length="322" mass="36013">MKNFDSKFLDLPDYIIKITKEIWEDRGLSTLHQYYGKDIIVRVPATLIKGNADVIASTMATLSEFPDRTLLGEDVIWSGDDTSGYLSSHRIFSQATHLKDGVFGKATGKKLGFRIIADCYCINNQITDEWMIRDQGAVVSQLGLDPKTYAYNQIQAEGGIDKATKPFNASMDIVGPYTGKGNEHPIGQAYADTLQRLMKADFNAIFSLFDRAVQTEYPNGVSDHGHQSVDSFWLGLRSAFPNAEFTIHHVIGRDDKGMADRAAIRWSLEGKHEGWGRYGQPTNAEVYIMGISHVEFGPRGIIREYVTIDDTAIWKQILLHTG</sequence>
<comment type="caution">
    <text evidence="2">The sequence shown here is derived from an EMBL/GenBank/DDBJ whole genome shotgun (WGS) entry which is preliminary data.</text>
</comment>
<dbReference type="EMBL" id="JAPUBN010000019">
    <property type="protein sequence ID" value="MCZ2722910.1"/>
    <property type="molecule type" value="Genomic_DNA"/>
</dbReference>
<evidence type="ECO:0000313" key="3">
    <source>
        <dbReference type="Proteomes" id="UP001149719"/>
    </source>
</evidence>
<dbReference type="Pfam" id="PF12680">
    <property type="entry name" value="SnoaL_2"/>
    <property type="match status" value="1"/>
</dbReference>
<dbReference type="InterPro" id="IPR032710">
    <property type="entry name" value="NTF2-like_dom_sf"/>
</dbReference>
<evidence type="ECO:0000259" key="1">
    <source>
        <dbReference type="Pfam" id="PF12680"/>
    </source>
</evidence>
<feature type="domain" description="SnoaL-like" evidence="1">
    <location>
        <begin position="195"/>
        <end position="302"/>
    </location>
</feature>
<name>A0ABT4JXF3_9GAMM</name>
<dbReference type="SUPFAM" id="SSF54427">
    <property type="entry name" value="NTF2-like"/>
    <property type="match status" value="2"/>
</dbReference>
<reference evidence="2" key="1">
    <citation type="submission" date="2022-12" db="EMBL/GenBank/DDBJ databases">
        <title>Marinomonas 15G1-11 sp. nov, isolated from marine algae.</title>
        <authorList>
            <person name="Butt M."/>
            <person name="Choi D.G."/>
            <person name="Kim J.M."/>
            <person name="Lee J.K."/>
            <person name="Baek J.H."/>
            <person name="Jeon C.O."/>
        </authorList>
    </citation>
    <scope>NUCLEOTIDE SEQUENCE</scope>
    <source>
        <strain evidence="2">15G1-11</strain>
    </source>
</reference>
<gene>
    <name evidence="2" type="ORF">O1D97_15150</name>
</gene>
<keyword evidence="3" id="KW-1185">Reference proteome</keyword>
<dbReference type="RefSeq" id="WP_269126927.1">
    <property type="nucleotide sequence ID" value="NZ_JAPUBN010000019.1"/>
</dbReference>
<accession>A0ABT4JXF3</accession>